<comment type="caution">
    <text evidence="2">The sequence shown here is derived from an EMBL/GenBank/DDBJ whole genome shotgun (WGS) entry which is preliminary data.</text>
</comment>
<feature type="domain" description="PTS EIIA type-2" evidence="1">
    <location>
        <begin position="5"/>
        <end position="148"/>
    </location>
</feature>
<dbReference type="PROSITE" id="PS51094">
    <property type="entry name" value="PTS_EIIA_TYPE_2"/>
    <property type="match status" value="1"/>
</dbReference>
<accession>A0ABT6MTA3</accession>
<evidence type="ECO:0000313" key="3">
    <source>
        <dbReference type="Proteomes" id="UP001160550"/>
    </source>
</evidence>
<name>A0ABT6MTA3_9GAMM</name>
<keyword evidence="2" id="KW-0813">Transport</keyword>
<keyword evidence="2" id="KW-0762">Sugar transport</keyword>
<dbReference type="InterPro" id="IPR016152">
    <property type="entry name" value="PTrfase/Anion_transptr"/>
</dbReference>
<evidence type="ECO:0000259" key="1">
    <source>
        <dbReference type="PROSITE" id="PS51094"/>
    </source>
</evidence>
<reference evidence="2" key="1">
    <citation type="journal article" date="2007" name="Int. J. Syst. Evol. Microbiol.">
        <title>Luteimonas composti sp. nov., a moderately thermophilic bacterium isolated from food waste.</title>
        <authorList>
            <person name="Young C.C."/>
            <person name="Kampfer P."/>
            <person name="Chen W.M."/>
            <person name="Yen W.S."/>
            <person name="Arun A.B."/>
            <person name="Lai W.A."/>
            <person name="Shen F.T."/>
            <person name="Rekha P.D."/>
            <person name="Lin K.Y."/>
            <person name="Chou J.H."/>
        </authorList>
    </citation>
    <scope>NUCLEOTIDE SEQUENCE</scope>
    <source>
        <strain evidence="2">CC-YY355</strain>
    </source>
</reference>
<sequence length="155" mass="16260">MPWTDLLDAGRIVVLDDAGTRAQVLDAAARLLCGDAPSAQAHALSEALQEREALASTAIGHGVAIPHARGEGLEVRAAFLRLARPVDFGARDGAPVDLVFAMTANHDRPELHLEHLAGVAAGLSDPDLRERLRAARTPAQLRALLLPRAAAAHAA</sequence>
<dbReference type="InterPro" id="IPR002178">
    <property type="entry name" value="PTS_EIIA_type-2_dom"/>
</dbReference>
<dbReference type="SUPFAM" id="SSF55804">
    <property type="entry name" value="Phoshotransferase/anion transport protein"/>
    <property type="match status" value="1"/>
</dbReference>
<proteinExistence type="predicted"/>
<dbReference type="PANTHER" id="PTHR47738">
    <property type="entry name" value="PTS SYSTEM FRUCTOSE-LIKE EIIA COMPONENT-RELATED"/>
    <property type="match status" value="1"/>
</dbReference>
<dbReference type="Proteomes" id="UP001160550">
    <property type="component" value="Unassembled WGS sequence"/>
</dbReference>
<dbReference type="Gene3D" id="3.40.930.10">
    <property type="entry name" value="Mannitol-specific EII, Chain A"/>
    <property type="match status" value="1"/>
</dbReference>
<organism evidence="2 3">
    <name type="scientific">Luteimonas composti</name>
    <dbReference type="NCBI Taxonomy" id="398257"/>
    <lineage>
        <taxon>Bacteria</taxon>
        <taxon>Pseudomonadati</taxon>
        <taxon>Pseudomonadota</taxon>
        <taxon>Gammaproteobacteria</taxon>
        <taxon>Lysobacterales</taxon>
        <taxon>Lysobacteraceae</taxon>
        <taxon>Luteimonas</taxon>
    </lineage>
</organism>
<reference evidence="2" key="2">
    <citation type="submission" date="2023-04" db="EMBL/GenBank/DDBJ databases">
        <authorList>
            <person name="Sun J.-Q."/>
        </authorList>
    </citation>
    <scope>NUCLEOTIDE SEQUENCE</scope>
    <source>
        <strain evidence="2">CC-YY355</strain>
    </source>
</reference>
<protein>
    <submittedName>
        <fullName evidence="2">PTS sugar transporter subunit IIA</fullName>
    </submittedName>
</protein>
<keyword evidence="3" id="KW-1185">Reference proteome</keyword>
<evidence type="ECO:0000313" key="2">
    <source>
        <dbReference type="EMBL" id="MDH7453861.1"/>
    </source>
</evidence>
<dbReference type="PROSITE" id="PS00372">
    <property type="entry name" value="PTS_EIIA_TYPE_2_HIS"/>
    <property type="match status" value="1"/>
</dbReference>
<dbReference type="Pfam" id="PF00359">
    <property type="entry name" value="PTS_EIIA_2"/>
    <property type="match status" value="1"/>
</dbReference>
<dbReference type="CDD" id="cd00211">
    <property type="entry name" value="PTS_IIA_fru"/>
    <property type="match status" value="1"/>
</dbReference>
<gene>
    <name evidence="2" type="ORF">QF205_12405</name>
</gene>
<dbReference type="InterPro" id="IPR051541">
    <property type="entry name" value="PTS_SugarTrans_NitroReg"/>
</dbReference>
<dbReference type="PANTHER" id="PTHR47738:SF1">
    <property type="entry name" value="NITROGEN REGULATORY PROTEIN"/>
    <property type="match status" value="1"/>
</dbReference>
<dbReference type="RefSeq" id="WP_280943071.1">
    <property type="nucleotide sequence ID" value="NZ_JARYGX010000023.1"/>
</dbReference>
<dbReference type="EMBL" id="JARYGX010000023">
    <property type="protein sequence ID" value="MDH7453861.1"/>
    <property type="molecule type" value="Genomic_DNA"/>
</dbReference>